<proteinExistence type="predicted"/>
<gene>
    <name evidence="2" type="ORF">A6F65_02268</name>
</gene>
<dbReference type="EMBL" id="CP016545">
    <property type="protein sequence ID" value="ANU08551.1"/>
    <property type="molecule type" value="Genomic_DNA"/>
</dbReference>
<feature type="compositionally biased region" description="Low complexity" evidence="1">
    <location>
        <begin position="170"/>
        <end position="180"/>
    </location>
</feature>
<keyword evidence="3" id="KW-1185">Reference proteome</keyword>
<dbReference type="Proteomes" id="UP000092698">
    <property type="component" value="Chromosome"/>
</dbReference>
<feature type="region of interest" description="Disordered" evidence="1">
    <location>
        <begin position="159"/>
        <end position="180"/>
    </location>
</feature>
<sequence>MTRQSQLRRLGWIAVLAICTALYGALHLKVHTVKTNVVAAEKRIIALERNNLLLETEFAARANVQQLVRWNRLEFGYRPPEAGHYIENERSLAAFGTPRADGAPMPIRVAGAATGENAPEFPRLVSPLTGRVLDDDLVDPAAEAESRRAARADNGMFRIPLADVGGGSTTGSAASVEARP</sequence>
<evidence type="ECO:0000313" key="3">
    <source>
        <dbReference type="Proteomes" id="UP000092698"/>
    </source>
</evidence>
<dbReference type="RefSeq" id="WP_067788752.1">
    <property type="nucleotide sequence ID" value="NZ_CP016545.1"/>
</dbReference>
<reference evidence="2 3" key="1">
    <citation type="submission" date="2016-07" db="EMBL/GenBank/DDBJ databases">
        <title>Complete genome sequence of Altererythrobacter namhicola JCM 16345T, containing esterase-encoding genes.</title>
        <authorList>
            <person name="Cheng H."/>
            <person name="Wu Y.-H."/>
            <person name="Jian S.-L."/>
            <person name="Huo Y.-Y."/>
            <person name="Wang C.-S."/>
            <person name="Xu X.-W."/>
        </authorList>
    </citation>
    <scope>NUCLEOTIDE SEQUENCE [LARGE SCALE GENOMIC DNA]</scope>
    <source>
        <strain evidence="2 3">JCM 16345</strain>
    </source>
</reference>
<evidence type="ECO:0000256" key="1">
    <source>
        <dbReference type="SAM" id="MobiDB-lite"/>
    </source>
</evidence>
<dbReference type="OrthoDB" id="7391128at2"/>
<dbReference type="KEGG" id="anh:A6F65_02268"/>
<accession>A0A1C7DB54</accession>
<organism evidence="2 3">
    <name type="scientific">Paraurantiacibacter namhicola</name>
    <dbReference type="NCBI Taxonomy" id="645517"/>
    <lineage>
        <taxon>Bacteria</taxon>
        <taxon>Pseudomonadati</taxon>
        <taxon>Pseudomonadota</taxon>
        <taxon>Alphaproteobacteria</taxon>
        <taxon>Sphingomonadales</taxon>
        <taxon>Erythrobacteraceae</taxon>
        <taxon>Paraurantiacibacter</taxon>
    </lineage>
</organism>
<dbReference type="AlphaFoldDB" id="A0A1C7DB54"/>
<protein>
    <submittedName>
        <fullName evidence="2">Uncharacterized protein</fullName>
    </submittedName>
</protein>
<name>A0A1C7DB54_9SPHN</name>
<evidence type="ECO:0000313" key="2">
    <source>
        <dbReference type="EMBL" id="ANU08551.1"/>
    </source>
</evidence>
<dbReference type="STRING" id="645517.A6F65_02268"/>